<dbReference type="CDD" id="cd00082">
    <property type="entry name" value="HisKA"/>
    <property type="match status" value="1"/>
</dbReference>
<evidence type="ECO:0000256" key="5">
    <source>
        <dbReference type="ARBA" id="ARBA00022777"/>
    </source>
</evidence>
<dbReference type="GO" id="GO:0004721">
    <property type="term" value="F:phosphoprotein phosphatase activity"/>
    <property type="evidence" value="ECO:0007669"/>
    <property type="project" value="TreeGrafter"/>
</dbReference>
<dbReference type="GO" id="GO:0016036">
    <property type="term" value="P:cellular response to phosphate starvation"/>
    <property type="evidence" value="ECO:0007669"/>
    <property type="project" value="TreeGrafter"/>
</dbReference>
<dbReference type="PANTHER" id="PTHR45453:SF1">
    <property type="entry name" value="PHOSPHATE REGULON SENSOR PROTEIN PHOR"/>
    <property type="match status" value="1"/>
</dbReference>
<keyword evidence="5" id="KW-0418">Kinase</keyword>
<dbReference type="Gene3D" id="3.30.565.10">
    <property type="entry name" value="Histidine kinase-like ATPase, C-terminal domain"/>
    <property type="match status" value="1"/>
</dbReference>
<dbReference type="InterPro" id="IPR003594">
    <property type="entry name" value="HATPase_dom"/>
</dbReference>
<dbReference type="SUPFAM" id="SSF47384">
    <property type="entry name" value="Homodimeric domain of signal transducing histidine kinase"/>
    <property type="match status" value="1"/>
</dbReference>
<dbReference type="SUPFAM" id="SSF55874">
    <property type="entry name" value="ATPase domain of HSP90 chaperone/DNA topoisomerase II/histidine kinase"/>
    <property type="match status" value="1"/>
</dbReference>
<evidence type="ECO:0000313" key="9">
    <source>
        <dbReference type="Proteomes" id="UP000029264"/>
    </source>
</evidence>
<dbReference type="Pfam" id="PF02518">
    <property type="entry name" value="HATPase_c"/>
    <property type="match status" value="1"/>
</dbReference>
<evidence type="ECO:0000256" key="1">
    <source>
        <dbReference type="ARBA" id="ARBA00000085"/>
    </source>
</evidence>
<keyword evidence="6" id="KW-0902">Two-component regulatory system</keyword>
<dbReference type="SMART" id="SM00387">
    <property type="entry name" value="HATPase_c"/>
    <property type="match status" value="1"/>
</dbReference>
<dbReference type="EMBL" id="JPEO01000001">
    <property type="protein sequence ID" value="KFZ38849.1"/>
    <property type="molecule type" value="Genomic_DNA"/>
</dbReference>
<evidence type="ECO:0000256" key="6">
    <source>
        <dbReference type="ARBA" id="ARBA00023012"/>
    </source>
</evidence>
<evidence type="ECO:0000256" key="3">
    <source>
        <dbReference type="ARBA" id="ARBA00022553"/>
    </source>
</evidence>
<dbReference type="InterPro" id="IPR003661">
    <property type="entry name" value="HisK_dim/P_dom"/>
</dbReference>
<protein>
    <recommendedName>
        <fullName evidence="2">histidine kinase</fullName>
        <ecNumber evidence="2">2.7.13.3</ecNumber>
    </recommendedName>
</protein>
<dbReference type="InterPro" id="IPR036097">
    <property type="entry name" value="HisK_dim/P_sf"/>
</dbReference>
<name>A0A094JLE1_9GAMM</name>
<proteinExistence type="predicted"/>
<comment type="caution">
    <text evidence="8">The sequence shown here is derived from an EMBL/GenBank/DDBJ whole genome shotgun (WGS) entry which is preliminary data.</text>
</comment>
<dbReference type="EC" id="2.7.13.3" evidence="2"/>
<keyword evidence="9" id="KW-1185">Reference proteome</keyword>
<dbReference type="InterPro" id="IPR036890">
    <property type="entry name" value="HATPase_C_sf"/>
</dbReference>
<dbReference type="Proteomes" id="UP000029264">
    <property type="component" value="Unassembled WGS sequence"/>
</dbReference>
<keyword evidence="4" id="KW-0808">Transferase</keyword>
<evidence type="ECO:0000313" key="8">
    <source>
        <dbReference type="EMBL" id="KFZ38849.1"/>
    </source>
</evidence>
<evidence type="ECO:0000256" key="2">
    <source>
        <dbReference type="ARBA" id="ARBA00012438"/>
    </source>
</evidence>
<dbReference type="AlphaFoldDB" id="A0A094JLE1"/>
<dbReference type="eggNOG" id="COG5002">
    <property type="taxonomic scope" value="Bacteria"/>
</dbReference>
<comment type="catalytic activity">
    <reaction evidence="1">
        <text>ATP + protein L-histidine = ADP + protein N-phospho-L-histidine.</text>
        <dbReference type="EC" id="2.7.13.3"/>
    </reaction>
</comment>
<dbReference type="GO" id="GO:0000155">
    <property type="term" value="F:phosphorelay sensor kinase activity"/>
    <property type="evidence" value="ECO:0007669"/>
    <property type="project" value="InterPro"/>
</dbReference>
<feature type="domain" description="Histidine kinase" evidence="7">
    <location>
        <begin position="56"/>
        <end position="266"/>
    </location>
</feature>
<dbReference type="PROSITE" id="PS50109">
    <property type="entry name" value="HIS_KIN"/>
    <property type="match status" value="1"/>
</dbReference>
<accession>A0A094JLE1</accession>
<reference evidence="8 9" key="1">
    <citation type="submission" date="2014-06" db="EMBL/GenBank/DDBJ databases">
        <title>Shewanella sp. YQH10.</title>
        <authorList>
            <person name="Liu Y."/>
            <person name="Zeng R."/>
        </authorList>
    </citation>
    <scope>NUCLEOTIDE SEQUENCE [LARGE SCALE GENOMIC DNA]</scope>
    <source>
        <strain evidence="8 9">YQH10</strain>
    </source>
</reference>
<sequence>MYGCSAKAYWSATPLLTEFGHMNRSPAFVAAVVPHFPSGYRESATIIAAENALRQMLLHDLKLPLTVLKGELEALQDGIHQWTPAVISSMLGELDQMNTLLNTFEPSNEETRQQHPISLSGFISRQQSQFYRVATQTGLTLRMHIQPHLWVDADITPLKRIMQNLLSNSIKYTKSPGTIDIQLKRADDTGQCELIWQDSSPGVSLHELPLLARAHFRTHSATHTQDGKGLGLWGVKQMVQQLNGSVNFSQSSLGGLGVTISLPYLGY</sequence>
<keyword evidence="3" id="KW-0597">Phosphoprotein</keyword>
<gene>
    <name evidence="8" type="ORF">HR45_00110</name>
</gene>
<dbReference type="GO" id="GO:0005886">
    <property type="term" value="C:plasma membrane"/>
    <property type="evidence" value="ECO:0007669"/>
    <property type="project" value="TreeGrafter"/>
</dbReference>
<evidence type="ECO:0000259" key="7">
    <source>
        <dbReference type="PROSITE" id="PS50109"/>
    </source>
</evidence>
<dbReference type="InterPro" id="IPR005467">
    <property type="entry name" value="His_kinase_dom"/>
</dbReference>
<dbReference type="PANTHER" id="PTHR45453">
    <property type="entry name" value="PHOSPHATE REGULON SENSOR PROTEIN PHOR"/>
    <property type="match status" value="1"/>
</dbReference>
<dbReference type="STRING" id="1515746.HR45_00110"/>
<evidence type="ECO:0000256" key="4">
    <source>
        <dbReference type="ARBA" id="ARBA00022679"/>
    </source>
</evidence>
<organism evidence="8 9">
    <name type="scientific">Shewanella mangrovi</name>
    <dbReference type="NCBI Taxonomy" id="1515746"/>
    <lineage>
        <taxon>Bacteria</taxon>
        <taxon>Pseudomonadati</taxon>
        <taxon>Pseudomonadota</taxon>
        <taxon>Gammaproteobacteria</taxon>
        <taxon>Alteromonadales</taxon>
        <taxon>Shewanellaceae</taxon>
        <taxon>Shewanella</taxon>
    </lineage>
</organism>
<dbReference type="InterPro" id="IPR050351">
    <property type="entry name" value="BphY/WalK/GraS-like"/>
</dbReference>